<keyword evidence="2" id="KW-1185">Reference proteome</keyword>
<protein>
    <submittedName>
        <fullName evidence="1">Uncharacterized protein</fullName>
    </submittedName>
</protein>
<dbReference type="RefSeq" id="WP_242151403.1">
    <property type="nucleotide sequence ID" value="NZ_CP093379.1"/>
</dbReference>
<sequence length="273" mass="31237">MQKAQKILFYTYWRSGGWVEAKNRSITAEDFAYAKEKGLMFDPLTLSHDDVIKRLHEVLVKISEDDLIKAFLASLSSRDLALRSAIASYYLSQKIPLHAYTPVISGSFYENGEAVSHHFTCGVCRDAFYGIIGDENYIEADLNVLNFERLKWGGVRHGQILYMLFDLERFIELSKPIVKPEDIEILQNMAQIIRSSDDGDYPGKLSDRLKDVLKSSKAEREMLVEILAAIGLLKEQSTDRSARGKHDWSFAQYWRGEDGLCEARFKALFEAYL</sequence>
<accession>A0ABY3X783</accession>
<organism evidence="1 2">
    <name type="scientific">Ignatzschineria rhizosphaerae</name>
    <dbReference type="NCBI Taxonomy" id="2923279"/>
    <lineage>
        <taxon>Bacteria</taxon>
        <taxon>Pseudomonadati</taxon>
        <taxon>Pseudomonadota</taxon>
        <taxon>Gammaproteobacteria</taxon>
        <taxon>Cardiobacteriales</taxon>
        <taxon>Ignatzschineriaceae</taxon>
        <taxon>Ignatzschineria</taxon>
    </lineage>
</organism>
<dbReference type="EMBL" id="CP093379">
    <property type="protein sequence ID" value="UNM96907.1"/>
    <property type="molecule type" value="Genomic_DNA"/>
</dbReference>
<dbReference type="Proteomes" id="UP000829542">
    <property type="component" value="Chromosome"/>
</dbReference>
<reference evidence="1 2" key="1">
    <citation type="submission" date="2022-03" db="EMBL/GenBank/DDBJ databases">
        <title>Ignatzschineria rhizosphaerae HR5S32.</title>
        <authorList>
            <person name="Sun J.Q."/>
            <person name="Feng J.Y."/>
        </authorList>
    </citation>
    <scope>NUCLEOTIDE SEQUENCE [LARGE SCALE GENOMIC DNA]</scope>
    <source>
        <strain evidence="1 2">HR5S32</strain>
    </source>
</reference>
<gene>
    <name evidence="1" type="ORF">MMG00_03380</name>
</gene>
<name>A0ABY3X783_9GAMM</name>
<evidence type="ECO:0000313" key="2">
    <source>
        <dbReference type="Proteomes" id="UP000829542"/>
    </source>
</evidence>
<evidence type="ECO:0000313" key="1">
    <source>
        <dbReference type="EMBL" id="UNM96907.1"/>
    </source>
</evidence>
<proteinExistence type="predicted"/>